<dbReference type="RefSeq" id="WP_188177631.1">
    <property type="nucleotide sequence ID" value="NZ_JACVVD010000013.1"/>
</dbReference>
<accession>A0A926KXN2</accession>
<dbReference type="Pfam" id="PF09388">
    <property type="entry name" value="SpoOE-like"/>
    <property type="match status" value="1"/>
</dbReference>
<dbReference type="InterPro" id="IPR037208">
    <property type="entry name" value="Spo0E-like_sf"/>
</dbReference>
<reference evidence="1" key="1">
    <citation type="submission" date="2020-09" db="EMBL/GenBank/DDBJ databases">
        <title>Draft Genome Sequence of Paenibacillus sp. WST5.</title>
        <authorList>
            <person name="Bao Z."/>
        </authorList>
    </citation>
    <scope>NUCLEOTIDE SEQUENCE</scope>
    <source>
        <strain evidence="1">WST5</strain>
    </source>
</reference>
<organism evidence="1 2">
    <name type="scientific">Paenibacillus sedimenti</name>
    <dbReference type="NCBI Taxonomy" id="2770274"/>
    <lineage>
        <taxon>Bacteria</taxon>
        <taxon>Bacillati</taxon>
        <taxon>Bacillota</taxon>
        <taxon>Bacilli</taxon>
        <taxon>Bacillales</taxon>
        <taxon>Paenibacillaceae</taxon>
        <taxon>Paenibacillus</taxon>
    </lineage>
</organism>
<dbReference type="InterPro" id="IPR018540">
    <property type="entry name" value="Spo0E-like"/>
</dbReference>
<evidence type="ECO:0000313" key="2">
    <source>
        <dbReference type="Proteomes" id="UP000650466"/>
    </source>
</evidence>
<dbReference type="Proteomes" id="UP000650466">
    <property type="component" value="Unassembled WGS sequence"/>
</dbReference>
<evidence type="ECO:0000313" key="1">
    <source>
        <dbReference type="EMBL" id="MBD0383855.1"/>
    </source>
</evidence>
<dbReference type="EMBL" id="JACVVD010000013">
    <property type="protein sequence ID" value="MBD0383855.1"/>
    <property type="molecule type" value="Genomic_DNA"/>
</dbReference>
<dbReference type="GO" id="GO:0043937">
    <property type="term" value="P:regulation of sporulation"/>
    <property type="evidence" value="ECO:0007669"/>
    <property type="project" value="InterPro"/>
</dbReference>
<dbReference type="GO" id="GO:0046983">
    <property type="term" value="F:protein dimerization activity"/>
    <property type="evidence" value="ECO:0007669"/>
    <property type="project" value="InterPro"/>
</dbReference>
<comment type="caution">
    <text evidence="1">The sequence shown here is derived from an EMBL/GenBank/DDBJ whole genome shotgun (WGS) entry which is preliminary data.</text>
</comment>
<protein>
    <submittedName>
        <fullName evidence="1">Spo0E family sporulation regulatory protein-aspartic acid phosphatase</fullName>
    </submittedName>
</protein>
<sequence>MKKIDKRMEELIQEHDLFLLIQIMKNELENKVISSGFDLQNPEVLCISQLLDRLIVEYMKKTGDPKD</sequence>
<proteinExistence type="predicted"/>
<dbReference type="Gene3D" id="4.10.280.10">
    <property type="entry name" value="Helix-loop-helix DNA-binding domain"/>
    <property type="match status" value="1"/>
</dbReference>
<gene>
    <name evidence="1" type="ORF">ICC18_27650</name>
</gene>
<dbReference type="AlphaFoldDB" id="A0A926KXN2"/>
<name>A0A926KXN2_9BACL</name>
<dbReference type="InterPro" id="IPR036638">
    <property type="entry name" value="HLH_DNA-bd_sf"/>
</dbReference>
<keyword evidence="2" id="KW-1185">Reference proteome</keyword>
<dbReference type="SUPFAM" id="SSF140500">
    <property type="entry name" value="BAS1536-like"/>
    <property type="match status" value="1"/>
</dbReference>